<dbReference type="EMBL" id="JACNJZ010000076">
    <property type="protein sequence ID" value="MBC8317196.1"/>
    <property type="molecule type" value="Genomic_DNA"/>
</dbReference>
<protein>
    <recommendedName>
        <fullName evidence="4 9">2-dehydropantoate 2-reductase</fullName>
        <ecNumber evidence="3 9">1.1.1.169</ecNumber>
    </recommendedName>
    <alternativeName>
        <fullName evidence="7 9">Ketopantoate reductase</fullName>
    </alternativeName>
</protein>
<comment type="pathway">
    <text evidence="1 9">Cofactor biosynthesis; (R)-pantothenate biosynthesis; (R)-pantoate from 3-methyl-2-oxobutanoate: step 2/2.</text>
</comment>
<dbReference type="InterPro" id="IPR050838">
    <property type="entry name" value="Ketopantoate_reductase"/>
</dbReference>
<comment type="catalytic activity">
    <reaction evidence="8 9">
        <text>(R)-pantoate + NADP(+) = 2-dehydropantoate + NADPH + H(+)</text>
        <dbReference type="Rhea" id="RHEA:16233"/>
        <dbReference type="ChEBI" id="CHEBI:11561"/>
        <dbReference type="ChEBI" id="CHEBI:15378"/>
        <dbReference type="ChEBI" id="CHEBI:15980"/>
        <dbReference type="ChEBI" id="CHEBI:57783"/>
        <dbReference type="ChEBI" id="CHEBI:58349"/>
        <dbReference type="EC" id="1.1.1.169"/>
    </reaction>
</comment>
<gene>
    <name evidence="12" type="ORF">H8E41_04770</name>
</gene>
<dbReference type="GO" id="GO:0008677">
    <property type="term" value="F:2-dehydropantoate 2-reductase activity"/>
    <property type="evidence" value="ECO:0007669"/>
    <property type="project" value="UniProtKB-EC"/>
</dbReference>
<dbReference type="AlphaFoldDB" id="A0A8J6TBS9"/>
<comment type="caution">
    <text evidence="12">The sequence shown here is derived from an EMBL/GenBank/DDBJ whole genome shotgun (WGS) entry which is preliminary data.</text>
</comment>
<keyword evidence="9" id="KW-0566">Pantothenate biosynthesis</keyword>
<dbReference type="Pfam" id="PF02558">
    <property type="entry name" value="ApbA"/>
    <property type="match status" value="1"/>
</dbReference>
<evidence type="ECO:0000256" key="6">
    <source>
        <dbReference type="ARBA" id="ARBA00023002"/>
    </source>
</evidence>
<dbReference type="InterPro" id="IPR036291">
    <property type="entry name" value="NAD(P)-bd_dom_sf"/>
</dbReference>
<dbReference type="GO" id="GO:0015940">
    <property type="term" value="P:pantothenate biosynthetic process"/>
    <property type="evidence" value="ECO:0007669"/>
    <property type="project" value="UniProtKB-UniPathway"/>
</dbReference>
<dbReference type="InterPro" id="IPR013332">
    <property type="entry name" value="KPR_N"/>
</dbReference>
<evidence type="ECO:0000256" key="9">
    <source>
        <dbReference type="RuleBase" id="RU362068"/>
    </source>
</evidence>
<accession>A0A8J6TBS9</accession>
<dbReference type="Pfam" id="PF08546">
    <property type="entry name" value="ApbA_C"/>
    <property type="match status" value="1"/>
</dbReference>
<dbReference type="EC" id="1.1.1.169" evidence="3 9"/>
<evidence type="ECO:0000256" key="3">
    <source>
        <dbReference type="ARBA" id="ARBA00013014"/>
    </source>
</evidence>
<dbReference type="PANTHER" id="PTHR43765:SF2">
    <property type="entry name" value="2-DEHYDROPANTOATE 2-REDUCTASE"/>
    <property type="match status" value="1"/>
</dbReference>
<dbReference type="GO" id="GO:0005737">
    <property type="term" value="C:cytoplasm"/>
    <property type="evidence" value="ECO:0007669"/>
    <property type="project" value="TreeGrafter"/>
</dbReference>
<evidence type="ECO:0000256" key="2">
    <source>
        <dbReference type="ARBA" id="ARBA00007870"/>
    </source>
</evidence>
<evidence type="ECO:0000256" key="1">
    <source>
        <dbReference type="ARBA" id="ARBA00004994"/>
    </source>
</evidence>
<evidence type="ECO:0000256" key="7">
    <source>
        <dbReference type="ARBA" id="ARBA00032024"/>
    </source>
</evidence>
<comment type="similarity">
    <text evidence="2 9">Belongs to the ketopantoate reductase family.</text>
</comment>
<comment type="function">
    <text evidence="9">Catalyzes the NADPH-dependent reduction of ketopantoate into pantoic acid.</text>
</comment>
<dbReference type="SUPFAM" id="SSF48179">
    <property type="entry name" value="6-phosphogluconate dehydrogenase C-terminal domain-like"/>
    <property type="match status" value="1"/>
</dbReference>
<dbReference type="Gene3D" id="1.10.1040.10">
    <property type="entry name" value="N-(1-d-carboxylethyl)-l-norvaline Dehydrogenase, domain 2"/>
    <property type="match status" value="1"/>
</dbReference>
<sequence length="316" mass="34268">MKIVIVGGGAIGRLFAALLGRGGNEVVLVETQQAVVNAINQQGLGIMDFGLEDPDAVSFVPAKAVQDPVEISHCDCVLLTVKSYDTLAAVKSVAHLIREQSPVLTLQTGLGNIETIEKVIPRQAIIGGFTFMSAASLGAERVRHGGFGKTYIGELDGTISTRLTRIHRAFKESGIASTMVHRIIGRLWCKVIVYSAINPVSAILRVKNGSLVSRMEAITLMKRLIDEGKAVADASAIDLVYPDLYELLFDACKQSSDNLSSMLQDILNHKRTEIDSQNGALIRYGDQKNIALPTHQTVVQLVKLMERWGGGGQYRE</sequence>
<feature type="domain" description="Ketopantoate reductase C-terminal" evidence="11">
    <location>
        <begin position="183"/>
        <end position="306"/>
    </location>
</feature>
<keyword evidence="5 9" id="KW-0521">NADP</keyword>
<evidence type="ECO:0000259" key="11">
    <source>
        <dbReference type="Pfam" id="PF08546"/>
    </source>
</evidence>
<evidence type="ECO:0000313" key="12">
    <source>
        <dbReference type="EMBL" id="MBC8317196.1"/>
    </source>
</evidence>
<evidence type="ECO:0000256" key="5">
    <source>
        <dbReference type="ARBA" id="ARBA00022857"/>
    </source>
</evidence>
<name>A0A8J6TBS9_9BACT</name>
<dbReference type="NCBIfam" id="TIGR00745">
    <property type="entry name" value="apbA_panE"/>
    <property type="match status" value="1"/>
</dbReference>
<dbReference type="SUPFAM" id="SSF51735">
    <property type="entry name" value="NAD(P)-binding Rossmann-fold domains"/>
    <property type="match status" value="1"/>
</dbReference>
<dbReference type="InterPro" id="IPR003710">
    <property type="entry name" value="ApbA"/>
</dbReference>
<organism evidence="12 13">
    <name type="scientific">Candidatus Desulfobia pelagia</name>
    <dbReference type="NCBI Taxonomy" id="2841692"/>
    <lineage>
        <taxon>Bacteria</taxon>
        <taxon>Pseudomonadati</taxon>
        <taxon>Thermodesulfobacteriota</taxon>
        <taxon>Desulfobulbia</taxon>
        <taxon>Desulfobulbales</taxon>
        <taxon>Desulfobulbaceae</taxon>
        <taxon>Candidatus Desulfobia</taxon>
    </lineage>
</organism>
<evidence type="ECO:0000256" key="4">
    <source>
        <dbReference type="ARBA" id="ARBA00019465"/>
    </source>
</evidence>
<dbReference type="UniPathway" id="UPA00028">
    <property type="reaction ID" value="UER00004"/>
</dbReference>
<evidence type="ECO:0000259" key="10">
    <source>
        <dbReference type="Pfam" id="PF02558"/>
    </source>
</evidence>
<dbReference type="GO" id="GO:0050661">
    <property type="term" value="F:NADP binding"/>
    <property type="evidence" value="ECO:0007669"/>
    <property type="project" value="TreeGrafter"/>
</dbReference>
<evidence type="ECO:0000313" key="13">
    <source>
        <dbReference type="Proteomes" id="UP000614424"/>
    </source>
</evidence>
<dbReference type="InterPro" id="IPR013752">
    <property type="entry name" value="KPA_reductase"/>
</dbReference>
<proteinExistence type="inferred from homology"/>
<keyword evidence="6 9" id="KW-0560">Oxidoreductase</keyword>
<feature type="domain" description="Ketopantoate reductase N-terminal" evidence="10">
    <location>
        <begin position="3"/>
        <end position="156"/>
    </location>
</feature>
<reference evidence="12 13" key="1">
    <citation type="submission" date="2020-08" db="EMBL/GenBank/DDBJ databases">
        <title>Bridging the membrane lipid divide: bacteria of the FCB group superphylum have the potential to synthesize archaeal ether lipids.</title>
        <authorList>
            <person name="Villanueva L."/>
            <person name="Von Meijenfeldt F.A.B."/>
            <person name="Westbye A.B."/>
            <person name="Yadav S."/>
            <person name="Hopmans E.C."/>
            <person name="Dutilh B.E."/>
            <person name="Sinninghe Damste J.S."/>
        </authorList>
    </citation>
    <scope>NUCLEOTIDE SEQUENCE [LARGE SCALE GENOMIC DNA]</scope>
    <source>
        <strain evidence="12">NIOZ-UU47</strain>
    </source>
</reference>
<dbReference type="Gene3D" id="3.40.50.720">
    <property type="entry name" value="NAD(P)-binding Rossmann-like Domain"/>
    <property type="match status" value="1"/>
</dbReference>
<dbReference type="InterPro" id="IPR008927">
    <property type="entry name" value="6-PGluconate_DH-like_C_sf"/>
</dbReference>
<dbReference type="PANTHER" id="PTHR43765">
    <property type="entry name" value="2-DEHYDROPANTOATE 2-REDUCTASE-RELATED"/>
    <property type="match status" value="1"/>
</dbReference>
<dbReference type="InterPro" id="IPR013328">
    <property type="entry name" value="6PGD_dom2"/>
</dbReference>
<dbReference type="Proteomes" id="UP000614424">
    <property type="component" value="Unassembled WGS sequence"/>
</dbReference>
<evidence type="ECO:0000256" key="8">
    <source>
        <dbReference type="ARBA" id="ARBA00048793"/>
    </source>
</evidence>